<accession>A0A9X3KGX6</accession>
<evidence type="ECO:0000313" key="2">
    <source>
        <dbReference type="Proteomes" id="UP001151309"/>
    </source>
</evidence>
<name>A0A9X3KGX6_9HYPH</name>
<dbReference type="EMBL" id="JAPZLT010000011">
    <property type="protein sequence ID" value="MCZ7911503.1"/>
    <property type="molecule type" value="Genomic_DNA"/>
</dbReference>
<protein>
    <submittedName>
        <fullName evidence="1">Uncharacterized protein</fullName>
    </submittedName>
</protein>
<reference evidence="1" key="1">
    <citation type="submission" date="2022-12" db="EMBL/GenBank/DDBJ databases">
        <title>Draft genome sequences of 22 rhizogenic Agrobacterium biovar 1 strains, the causative agent of hairy root disease.</title>
        <authorList>
            <person name="Kim N."/>
            <person name="Vargas P."/>
            <person name="Rediers H."/>
        </authorList>
    </citation>
    <scope>NUCLEOTIDE SEQUENCE</scope>
    <source>
        <strain evidence="1">ST07.17.026</strain>
    </source>
</reference>
<gene>
    <name evidence="1" type="ORF">O9X94_19440</name>
</gene>
<dbReference type="RefSeq" id="WP_269832281.1">
    <property type="nucleotide sequence ID" value="NZ_JAPZLT010000011.1"/>
</dbReference>
<proteinExistence type="predicted"/>
<organism evidence="1 2">
    <name type="scientific">Agrobacterium leguminum</name>
    <dbReference type="NCBI Taxonomy" id="2792015"/>
    <lineage>
        <taxon>Bacteria</taxon>
        <taxon>Pseudomonadati</taxon>
        <taxon>Pseudomonadota</taxon>
        <taxon>Alphaproteobacteria</taxon>
        <taxon>Hyphomicrobiales</taxon>
        <taxon>Rhizobiaceae</taxon>
        <taxon>Rhizobium/Agrobacterium group</taxon>
        <taxon>Agrobacterium</taxon>
    </lineage>
</organism>
<comment type="caution">
    <text evidence="1">The sequence shown here is derived from an EMBL/GenBank/DDBJ whole genome shotgun (WGS) entry which is preliminary data.</text>
</comment>
<dbReference type="Proteomes" id="UP001151309">
    <property type="component" value="Unassembled WGS sequence"/>
</dbReference>
<evidence type="ECO:0000313" key="1">
    <source>
        <dbReference type="EMBL" id="MCZ7911503.1"/>
    </source>
</evidence>
<keyword evidence="2" id="KW-1185">Reference proteome</keyword>
<sequence>MQLIISGQPREFTPSEGTVWEIDGDAGRISVRAPALSDIFIAPHKGGQPTAASRHNAALLMTNHLEGDFQFGATVNVEFAAAFDAGIPRAIRVQPAPSAKAAMLAL</sequence>
<dbReference type="AlphaFoldDB" id="A0A9X3KGX6"/>